<keyword evidence="2" id="KW-1185">Reference proteome</keyword>
<name>A0A9N9K4P9_9GLOM</name>
<feature type="non-terminal residue" evidence="1">
    <location>
        <position position="85"/>
    </location>
</feature>
<feature type="non-terminal residue" evidence="1">
    <location>
        <position position="1"/>
    </location>
</feature>
<protein>
    <submittedName>
        <fullName evidence="1">11526_t:CDS:1</fullName>
    </submittedName>
</protein>
<comment type="caution">
    <text evidence="1">The sequence shown here is derived from an EMBL/GenBank/DDBJ whole genome shotgun (WGS) entry which is preliminary data.</text>
</comment>
<dbReference type="Proteomes" id="UP000789396">
    <property type="component" value="Unassembled WGS sequence"/>
</dbReference>
<dbReference type="AlphaFoldDB" id="A0A9N9K4P9"/>
<sequence>IQSNMNKSDIFNESNIHESVIIDVYVNSLTWVMVKFSQKNLNLKTRQENLATVICKWKDNGDQMKKKIKKPGVKKFKKLRDHEGN</sequence>
<dbReference type="EMBL" id="CAJVPZ010085896">
    <property type="protein sequence ID" value="CAG8811743.1"/>
    <property type="molecule type" value="Genomic_DNA"/>
</dbReference>
<evidence type="ECO:0000313" key="1">
    <source>
        <dbReference type="EMBL" id="CAG8811743.1"/>
    </source>
</evidence>
<proteinExistence type="predicted"/>
<gene>
    <name evidence="1" type="ORF">RFULGI_LOCUS18825</name>
</gene>
<evidence type="ECO:0000313" key="2">
    <source>
        <dbReference type="Proteomes" id="UP000789396"/>
    </source>
</evidence>
<accession>A0A9N9K4P9</accession>
<reference evidence="1" key="1">
    <citation type="submission" date="2021-06" db="EMBL/GenBank/DDBJ databases">
        <authorList>
            <person name="Kallberg Y."/>
            <person name="Tangrot J."/>
            <person name="Rosling A."/>
        </authorList>
    </citation>
    <scope>NUCLEOTIDE SEQUENCE</scope>
    <source>
        <strain evidence="1">IN212</strain>
    </source>
</reference>
<organism evidence="1 2">
    <name type="scientific">Racocetra fulgida</name>
    <dbReference type="NCBI Taxonomy" id="60492"/>
    <lineage>
        <taxon>Eukaryota</taxon>
        <taxon>Fungi</taxon>
        <taxon>Fungi incertae sedis</taxon>
        <taxon>Mucoromycota</taxon>
        <taxon>Glomeromycotina</taxon>
        <taxon>Glomeromycetes</taxon>
        <taxon>Diversisporales</taxon>
        <taxon>Gigasporaceae</taxon>
        <taxon>Racocetra</taxon>
    </lineage>
</organism>